<proteinExistence type="predicted"/>
<protein>
    <submittedName>
        <fullName evidence="2">Uncharacterized protein</fullName>
    </submittedName>
</protein>
<dbReference type="Proteomes" id="UP001054252">
    <property type="component" value="Unassembled WGS sequence"/>
</dbReference>
<evidence type="ECO:0000313" key="3">
    <source>
        <dbReference type="Proteomes" id="UP001054252"/>
    </source>
</evidence>
<name>A0AAV5IST5_9ROSI</name>
<evidence type="ECO:0000256" key="1">
    <source>
        <dbReference type="SAM" id="MobiDB-lite"/>
    </source>
</evidence>
<sequence length="89" mass="9468">MPLLAAPHTGACPATAPRPCRLQPPRPEPSCPYRASLPLDQIPSPLRPDPPSAALLHPSLHSTAPPSSCTSLALYQFLHAASHPWPLRA</sequence>
<gene>
    <name evidence="2" type="ORF">SLEP1_g13561</name>
</gene>
<evidence type="ECO:0000313" key="2">
    <source>
        <dbReference type="EMBL" id="GKV00953.1"/>
    </source>
</evidence>
<reference evidence="2 3" key="1">
    <citation type="journal article" date="2021" name="Commun. Biol.">
        <title>The genome of Shorea leprosula (Dipterocarpaceae) highlights the ecological relevance of drought in aseasonal tropical rainforests.</title>
        <authorList>
            <person name="Ng K.K.S."/>
            <person name="Kobayashi M.J."/>
            <person name="Fawcett J.A."/>
            <person name="Hatakeyama M."/>
            <person name="Paape T."/>
            <person name="Ng C.H."/>
            <person name="Ang C.C."/>
            <person name="Tnah L.H."/>
            <person name="Lee C.T."/>
            <person name="Nishiyama T."/>
            <person name="Sese J."/>
            <person name="O'Brien M.J."/>
            <person name="Copetti D."/>
            <person name="Mohd Noor M.I."/>
            <person name="Ong R.C."/>
            <person name="Putra M."/>
            <person name="Sireger I.Z."/>
            <person name="Indrioko S."/>
            <person name="Kosugi Y."/>
            <person name="Izuno A."/>
            <person name="Isagi Y."/>
            <person name="Lee S.L."/>
            <person name="Shimizu K.K."/>
        </authorList>
    </citation>
    <scope>NUCLEOTIDE SEQUENCE [LARGE SCALE GENOMIC DNA]</scope>
    <source>
        <strain evidence="2">214</strain>
    </source>
</reference>
<feature type="region of interest" description="Disordered" evidence="1">
    <location>
        <begin position="1"/>
        <end position="64"/>
    </location>
</feature>
<comment type="caution">
    <text evidence="2">The sequence shown here is derived from an EMBL/GenBank/DDBJ whole genome shotgun (WGS) entry which is preliminary data.</text>
</comment>
<dbReference type="EMBL" id="BPVZ01000016">
    <property type="protein sequence ID" value="GKV00953.1"/>
    <property type="molecule type" value="Genomic_DNA"/>
</dbReference>
<organism evidence="2 3">
    <name type="scientific">Rubroshorea leprosula</name>
    <dbReference type="NCBI Taxonomy" id="152421"/>
    <lineage>
        <taxon>Eukaryota</taxon>
        <taxon>Viridiplantae</taxon>
        <taxon>Streptophyta</taxon>
        <taxon>Embryophyta</taxon>
        <taxon>Tracheophyta</taxon>
        <taxon>Spermatophyta</taxon>
        <taxon>Magnoliopsida</taxon>
        <taxon>eudicotyledons</taxon>
        <taxon>Gunneridae</taxon>
        <taxon>Pentapetalae</taxon>
        <taxon>rosids</taxon>
        <taxon>malvids</taxon>
        <taxon>Malvales</taxon>
        <taxon>Dipterocarpaceae</taxon>
        <taxon>Rubroshorea</taxon>
    </lineage>
</organism>
<accession>A0AAV5IST5</accession>
<dbReference type="AlphaFoldDB" id="A0AAV5IST5"/>
<keyword evidence="3" id="KW-1185">Reference proteome</keyword>